<feature type="compositionally biased region" description="Polar residues" evidence="1">
    <location>
        <begin position="174"/>
        <end position="189"/>
    </location>
</feature>
<dbReference type="Pfam" id="PF26271">
    <property type="entry name" value="DUF8073_M"/>
    <property type="match status" value="1"/>
</dbReference>
<evidence type="ECO:0000256" key="1">
    <source>
        <dbReference type="SAM" id="MobiDB-lite"/>
    </source>
</evidence>
<feature type="region of interest" description="Disordered" evidence="1">
    <location>
        <begin position="123"/>
        <end position="198"/>
    </location>
</feature>
<evidence type="ECO:0000259" key="3">
    <source>
        <dbReference type="Pfam" id="PF26271"/>
    </source>
</evidence>
<reference evidence="5 6" key="1">
    <citation type="journal article" date="2019" name="Int. J. Syst. Evol. Microbiol.">
        <title>The Global Catalogue of Microorganisms (GCM) 10K type strain sequencing project: providing services to taxonomists for standard genome sequencing and annotation.</title>
        <authorList>
            <consortium name="The Broad Institute Genomics Platform"/>
            <consortium name="The Broad Institute Genome Sequencing Center for Infectious Disease"/>
            <person name="Wu L."/>
            <person name="Ma J."/>
        </authorList>
    </citation>
    <scope>NUCLEOTIDE SEQUENCE [LARGE SCALE GENOMIC DNA]</scope>
    <source>
        <strain evidence="5 6">YIM 94188</strain>
    </source>
</reference>
<gene>
    <name evidence="5" type="ORF">ACFQEV_07990</name>
</gene>
<dbReference type="RefSeq" id="WP_379694607.1">
    <property type="nucleotide sequence ID" value="NZ_JBHSXH010000011.1"/>
</dbReference>
<evidence type="ECO:0000259" key="2">
    <source>
        <dbReference type="Pfam" id="PF26270"/>
    </source>
</evidence>
<feature type="domain" description="DUF8073" evidence="2">
    <location>
        <begin position="335"/>
        <end position="398"/>
    </location>
</feature>
<protein>
    <recommendedName>
        <fullName evidence="7">Helix-turn-helix domain-containing protein</fullName>
    </recommendedName>
</protein>
<dbReference type="InterPro" id="IPR058811">
    <property type="entry name" value="DUF8073_N"/>
</dbReference>
<proteinExistence type="predicted"/>
<feature type="domain" description="DUF8073" evidence="3">
    <location>
        <begin position="208"/>
        <end position="248"/>
    </location>
</feature>
<dbReference type="InterPro" id="IPR058809">
    <property type="entry name" value="DUF8073_M"/>
</dbReference>
<dbReference type="AlphaFoldDB" id="A0ABD5TWD2"/>
<evidence type="ECO:0000259" key="4">
    <source>
        <dbReference type="Pfam" id="PF26272"/>
    </source>
</evidence>
<dbReference type="Proteomes" id="UP001596408">
    <property type="component" value="Unassembled WGS sequence"/>
</dbReference>
<dbReference type="Pfam" id="PF26270">
    <property type="entry name" value="DUF8073_C"/>
    <property type="match status" value="1"/>
</dbReference>
<keyword evidence="6" id="KW-1185">Reference proteome</keyword>
<evidence type="ECO:0008006" key="7">
    <source>
        <dbReference type="Google" id="ProtNLM"/>
    </source>
</evidence>
<dbReference type="EMBL" id="JBHSXH010000011">
    <property type="protein sequence ID" value="MFC6824932.1"/>
    <property type="molecule type" value="Genomic_DNA"/>
</dbReference>
<organism evidence="5 6">
    <name type="scientific">Halopelagius fulvigenes</name>
    <dbReference type="NCBI Taxonomy" id="1198324"/>
    <lineage>
        <taxon>Archaea</taxon>
        <taxon>Methanobacteriati</taxon>
        <taxon>Methanobacteriota</taxon>
        <taxon>Stenosarchaea group</taxon>
        <taxon>Halobacteria</taxon>
        <taxon>Halobacteriales</taxon>
        <taxon>Haloferacaceae</taxon>
    </lineage>
</organism>
<feature type="region of interest" description="Disordered" evidence="1">
    <location>
        <begin position="263"/>
        <end position="318"/>
    </location>
</feature>
<feature type="compositionally biased region" description="Acidic residues" evidence="1">
    <location>
        <begin position="274"/>
        <end position="285"/>
    </location>
</feature>
<name>A0ABD5TWD2_9EURY</name>
<dbReference type="Pfam" id="PF26272">
    <property type="entry name" value="DUF8073_N"/>
    <property type="match status" value="1"/>
</dbReference>
<sequence>MGVSGSFRKLSQVIERYESDGGEIQHVEAQIPDRESKQGLNATLDVPISLCSKENSEAVTSPKAAEITDDGGLQVKLAPSVLPNLSEYVPEEISTVEKGVRVAEGGTVVMTITLTFGAEIERQHSDESTPCTMDSHASATSDVTENDEAGDTAPADERGATTTVAETDDPNGIDGQTGTLTEGTESPGDQTDGENELDGVRNADIPLYKDEECLQYLYDSFRTFEEMAQCIETSVSSETVRRYMIEADIHEPSTYDTVGETVAADESSATEDVGGAEDETDEQTDVGERAEGAQPSPGMESVQQRRTDESNPSESLSDIQLVADGIGLPDGLTIEDLVDAIESSMTVFDVQRELDLSKERTEELLKRLNLIDLVRCRLSHHSDQQVTQDEIVNRIRSSTMNN</sequence>
<feature type="compositionally biased region" description="Polar residues" evidence="1">
    <location>
        <begin position="128"/>
        <end position="143"/>
    </location>
</feature>
<feature type="domain" description="DUF8073" evidence="4">
    <location>
        <begin position="6"/>
        <end position="115"/>
    </location>
</feature>
<evidence type="ECO:0000313" key="5">
    <source>
        <dbReference type="EMBL" id="MFC6824932.1"/>
    </source>
</evidence>
<evidence type="ECO:0000313" key="6">
    <source>
        <dbReference type="Proteomes" id="UP001596408"/>
    </source>
</evidence>
<dbReference type="InterPro" id="IPR058810">
    <property type="entry name" value="DUF8073_C"/>
</dbReference>
<accession>A0ABD5TWD2</accession>
<comment type="caution">
    <text evidence="5">The sequence shown here is derived from an EMBL/GenBank/DDBJ whole genome shotgun (WGS) entry which is preliminary data.</text>
</comment>